<evidence type="ECO:0000256" key="1">
    <source>
        <dbReference type="SAM" id="MobiDB-lite"/>
    </source>
</evidence>
<feature type="region of interest" description="Disordered" evidence="1">
    <location>
        <begin position="74"/>
        <end position="97"/>
    </location>
</feature>
<keyword evidence="4" id="KW-1185">Reference proteome</keyword>
<feature type="transmembrane region" description="Helical" evidence="2">
    <location>
        <begin position="48"/>
        <end position="68"/>
    </location>
</feature>
<feature type="compositionally biased region" description="Basic and acidic residues" evidence="1">
    <location>
        <begin position="77"/>
        <end position="88"/>
    </location>
</feature>
<dbReference type="AlphaFoldDB" id="A0A4Z1P0M8"/>
<gene>
    <name evidence="3" type="ORF">E6O75_ATG08291</name>
</gene>
<evidence type="ECO:0000256" key="2">
    <source>
        <dbReference type="SAM" id="Phobius"/>
    </source>
</evidence>
<name>A0A4Z1P0M8_9PEZI</name>
<evidence type="ECO:0000313" key="4">
    <source>
        <dbReference type="Proteomes" id="UP000298493"/>
    </source>
</evidence>
<sequence>MKFQIMDKMQDVVNIFVSPLPCLHFCAFLFCVSSLISGSPGENSTARYALAILFIETSVVCLFGAYNGSKLKKAKTSKGEKEGAKEEPSTPVSPTTPARSIIVTSKGILKKQQTRAGSKMEKKVKFKLSHDQIYAEMAKAKTDVATNAIPRQLSLDELCEVTGLLTAKPMAVASESIMSKPASSESVLRMSAARKSSPGALISRASTSTVSKYRALSSRVSSRRSAILAHEKMMKEEKIDCIDWAERPANSTLENTLEKEQIVA</sequence>
<comment type="caution">
    <text evidence="3">The sequence shown here is derived from an EMBL/GenBank/DDBJ whole genome shotgun (WGS) entry which is preliminary data.</text>
</comment>
<keyword evidence="2" id="KW-1133">Transmembrane helix</keyword>
<dbReference type="Proteomes" id="UP000298493">
    <property type="component" value="Unassembled WGS sequence"/>
</dbReference>
<evidence type="ECO:0000313" key="3">
    <source>
        <dbReference type="EMBL" id="TID17545.1"/>
    </source>
</evidence>
<reference evidence="3 4" key="1">
    <citation type="submission" date="2019-04" db="EMBL/GenBank/DDBJ databases">
        <title>High contiguity whole genome sequence and gene annotation resource for two Venturia nashicola isolates.</title>
        <authorList>
            <person name="Prokchorchik M."/>
            <person name="Won K."/>
            <person name="Lee Y."/>
            <person name="Choi E.D."/>
            <person name="Segonzac C."/>
            <person name="Sohn K.H."/>
        </authorList>
    </citation>
    <scope>NUCLEOTIDE SEQUENCE [LARGE SCALE GENOMIC DNA]</scope>
    <source>
        <strain evidence="3 4">PRI2</strain>
    </source>
</reference>
<keyword evidence="2" id="KW-0472">Membrane</keyword>
<accession>A0A4Z1P0M8</accession>
<dbReference type="OrthoDB" id="9950510at2759"/>
<protein>
    <submittedName>
        <fullName evidence="3">Uncharacterized protein</fullName>
    </submittedName>
</protein>
<dbReference type="EMBL" id="SNSC02000016">
    <property type="protein sequence ID" value="TID17545.1"/>
    <property type="molecule type" value="Genomic_DNA"/>
</dbReference>
<keyword evidence="2" id="KW-0812">Transmembrane</keyword>
<proteinExistence type="predicted"/>
<organism evidence="3 4">
    <name type="scientific">Venturia nashicola</name>
    <dbReference type="NCBI Taxonomy" id="86259"/>
    <lineage>
        <taxon>Eukaryota</taxon>
        <taxon>Fungi</taxon>
        <taxon>Dikarya</taxon>
        <taxon>Ascomycota</taxon>
        <taxon>Pezizomycotina</taxon>
        <taxon>Dothideomycetes</taxon>
        <taxon>Pleosporomycetidae</taxon>
        <taxon>Venturiales</taxon>
        <taxon>Venturiaceae</taxon>
        <taxon>Venturia</taxon>
    </lineage>
</organism>
<feature type="transmembrane region" description="Helical" evidence="2">
    <location>
        <begin position="12"/>
        <end position="36"/>
    </location>
</feature>